<name>A0A5M8P610_9BACT</name>
<dbReference type="InterPro" id="IPR027417">
    <property type="entry name" value="P-loop_NTPase"/>
</dbReference>
<dbReference type="EC" id="2.7.4.8" evidence="4 13"/>
<dbReference type="PROSITE" id="PS00856">
    <property type="entry name" value="GUANYLATE_KINASE_1"/>
    <property type="match status" value="1"/>
</dbReference>
<dbReference type="PANTHER" id="PTHR23117">
    <property type="entry name" value="GUANYLATE KINASE-RELATED"/>
    <property type="match status" value="1"/>
</dbReference>
<dbReference type="NCBIfam" id="TIGR03263">
    <property type="entry name" value="guanyl_kin"/>
    <property type="match status" value="1"/>
</dbReference>
<evidence type="ECO:0000256" key="6">
    <source>
        <dbReference type="ARBA" id="ARBA00022490"/>
    </source>
</evidence>
<dbReference type="InterPro" id="IPR008144">
    <property type="entry name" value="Guanylate_kin-like_dom"/>
</dbReference>
<keyword evidence="6 13" id="KW-0963">Cytoplasm</keyword>
<keyword evidence="10 13" id="KW-0067">ATP-binding</keyword>
<evidence type="ECO:0000313" key="16">
    <source>
        <dbReference type="Proteomes" id="UP000324575"/>
    </source>
</evidence>
<keyword evidence="9 13" id="KW-0418">Kinase</keyword>
<accession>A0A5M8P610</accession>
<comment type="subcellular location">
    <subcellularLocation>
        <location evidence="2 13">Cytoplasm</location>
    </subcellularLocation>
</comment>
<evidence type="ECO:0000256" key="4">
    <source>
        <dbReference type="ARBA" id="ARBA00012961"/>
    </source>
</evidence>
<comment type="caution">
    <text evidence="15">The sequence shown here is derived from an EMBL/GenBank/DDBJ whole genome shotgun (WGS) entry which is preliminary data.</text>
</comment>
<evidence type="ECO:0000256" key="12">
    <source>
        <dbReference type="ARBA" id="ARBA00048594"/>
    </source>
</evidence>
<evidence type="ECO:0000256" key="7">
    <source>
        <dbReference type="ARBA" id="ARBA00022679"/>
    </source>
</evidence>
<evidence type="ECO:0000256" key="3">
    <source>
        <dbReference type="ARBA" id="ARBA00005790"/>
    </source>
</evidence>
<dbReference type="GO" id="GO:0005524">
    <property type="term" value="F:ATP binding"/>
    <property type="evidence" value="ECO:0007669"/>
    <property type="project" value="UniProtKB-UniRule"/>
</dbReference>
<evidence type="ECO:0000256" key="9">
    <source>
        <dbReference type="ARBA" id="ARBA00022777"/>
    </source>
</evidence>
<sequence length="189" mass="21447">MKGKLIILSAPSGSGKSTIINHLLKEGLPLEFSISATSRPARGNERNGVEYYFLTPETFKEKIGQNQFLEYEEVYSNHFYGTLRSEVEDKLAEGKNVILDVDVAGGLNIKKYYGDDALLIFIQPPSIEALQKRLELRGTDSPEVIRDRISKADYELSLAPHYDIIIVNDDLEIAKRQTKEIVKRYIKQI</sequence>
<dbReference type="PROSITE" id="PS50052">
    <property type="entry name" value="GUANYLATE_KINASE_2"/>
    <property type="match status" value="1"/>
</dbReference>
<feature type="binding site" evidence="13">
    <location>
        <begin position="10"/>
        <end position="17"/>
    </location>
    <ligand>
        <name>ATP</name>
        <dbReference type="ChEBI" id="CHEBI:30616"/>
    </ligand>
</feature>
<evidence type="ECO:0000256" key="2">
    <source>
        <dbReference type="ARBA" id="ARBA00004496"/>
    </source>
</evidence>
<dbReference type="CDD" id="cd00071">
    <property type="entry name" value="GMPK"/>
    <property type="match status" value="1"/>
</dbReference>
<organism evidence="15 16">
    <name type="scientific">Candidatus Ordinivivax streblomastigis</name>
    <dbReference type="NCBI Taxonomy" id="2540710"/>
    <lineage>
        <taxon>Bacteria</taxon>
        <taxon>Pseudomonadati</taxon>
        <taxon>Bacteroidota</taxon>
        <taxon>Bacteroidia</taxon>
        <taxon>Bacteroidales</taxon>
        <taxon>Candidatus Ordinivivax</taxon>
    </lineage>
</organism>
<dbReference type="Gene3D" id="3.40.50.300">
    <property type="entry name" value="P-loop containing nucleotide triphosphate hydrolases"/>
    <property type="match status" value="1"/>
</dbReference>
<dbReference type="Pfam" id="PF00625">
    <property type="entry name" value="Guanylate_kin"/>
    <property type="match status" value="1"/>
</dbReference>
<comment type="similarity">
    <text evidence="3 13">Belongs to the guanylate kinase family.</text>
</comment>
<keyword evidence="8 13" id="KW-0547">Nucleotide-binding</keyword>
<evidence type="ECO:0000256" key="11">
    <source>
        <dbReference type="ARBA" id="ARBA00030128"/>
    </source>
</evidence>
<dbReference type="HAMAP" id="MF_00328">
    <property type="entry name" value="Guanylate_kinase"/>
    <property type="match status" value="1"/>
</dbReference>
<comment type="catalytic activity">
    <reaction evidence="12 13">
        <text>GMP + ATP = GDP + ADP</text>
        <dbReference type="Rhea" id="RHEA:20780"/>
        <dbReference type="ChEBI" id="CHEBI:30616"/>
        <dbReference type="ChEBI" id="CHEBI:58115"/>
        <dbReference type="ChEBI" id="CHEBI:58189"/>
        <dbReference type="ChEBI" id="CHEBI:456216"/>
        <dbReference type="EC" id="2.7.4.8"/>
    </reaction>
</comment>
<evidence type="ECO:0000259" key="14">
    <source>
        <dbReference type="PROSITE" id="PS50052"/>
    </source>
</evidence>
<evidence type="ECO:0000256" key="13">
    <source>
        <dbReference type="HAMAP-Rule" id="MF_00328"/>
    </source>
</evidence>
<evidence type="ECO:0000256" key="8">
    <source>
        <dbReference type="ARBA" id="ARBA00022741"/>
    </source>
</evidence>
<dbReference type="Proteomes" id="UP000324575">
    <property type="component" value="Unassembled WGS sequence"/>
</dbReference>
<keyword evidence="7 13" id="KW-0808">Transferase</keyword>
<comment type="function">
    <text evidence="1 13">Essential for recycling GMP and indirectly, cGMP.</text>
</comment>
<evidence type="ECO:0000256" key="5">
    <source>
        <dbReference type="ARBA" id="ARBA00016296"/>
    </source>
</evidence>
<evidence type="ECO:0000256" key="10">
    <source>
        <dbReference type="ARBA" id="ARBA00022840"/>
    </source>
</evidence>
<protein>
    <recommendedName>
        <fullName evidence="5 13">Guanylate kinase</fullName>
        <ecNumber evidence="4 13">2.7.4.8</ecNumber>
    </recommendedName>
    <alternativeName>
        <fullName evidence="11 13">GMP kinase</fullName>
    </alternativeName>
</protein>
<dbReference type="Gene3D" id="3.30.63.10">
    <property type="entry name" value="Guanylate Kinase phosphate binding domain"/>
    <property type="match status" value="1"/>
</dbReference>
<reference evidence="15 16" key="1">
    <citation type="submission" date="2019-03" db="EMBL/GenBank/DDBJ databases">
        <title>Single cell metagenomics reveals metabolic interactions within the superorganism composed of flagellate Streblomastix strix and complex community of Bacteroidetes bacteria on its surface.</title>
        <authorList>
            <person name="Treitli S.C."/>
            <person name="Kolisko M."/>
            <person name="Husnik F."/>
            <person name="Keeling P."/>
            <person name="Hampl V."/>
        </authorList>
    </citation>
    <scope>NUCLEOTIDE SEQUENCE [LARGE SCALE GENOMIC DNA]</scope>
    <source>
        <strain evidence="15">St1</strain>
    </source>
</reference>
<dbReference type="SUPFAM" id="SSF52540">
    <property type="entry name" value="P-loop containing nucleoside triphosphate hydrolases"/>
    <property type="match status" value="1"/>
</dbReference>
<evidence type="ECO:0000313" key="15">
    <source>
        <dbReference type="EMBL" id="KAA6303794.1"/>
    </source>
</evidence>
<feature type="domain" description="Guanylate kinase-like" evidence="14">
    <location>
        <begin position="3"/>
        <end position="183"/>
    </location>
</feature>
<dbReference type="SMART" id="SM00072">
    <property type="entry name" value="GuKc"/>
    <property type="match status" value="1"/>
</dbReference>
<dbReference type="GO" id="GO:0005829">
    <property type="term" value="C:cytosol"/>
    <property type="evidence" value="ECO:0007669"/>
    <property type="project" value="TreeGrafter"/>
</dbReference>
<dbReference type="GO" id="GO:0004385">
    <property type="term" value="F:GMP kinase activity"/>
    <property type="evidence" value="ECO:0007669"/>
    <property type="project" value="UniProtKB-UniRule"/>
</dbReference>
<dbReference type="InterPro" id="IPR020590">
    <property type="entry name" value="Guanylate_kinase_CS"/>
</dbReference>
<evidence type="ECO:0000256" key="1">
    <source>
        <dbReference type="ARBA" id="ARBA00003531"/>
    </source>
</evidence>
<dbReference type="PANTHER" id="PTHR23117:SF13">
    <property type="entry name" value="GUANYLATE KINASE"/>
    <property type="match status" value="1"/>
</dbReference>
<proteinExistence type="inferred from homology"/>
<dbReference type="InterPro" id="IPR017665">
    <property type="entry name" value="Guanylate_kinase"/>
</dbReference>
<dbReference type="FunFam" id="3.30.63.10:FF:000005">
    <property type="entry name" value="Guanylate kinase"/>
    <property type="match status" value="1"/>
</dbReference>
<dbReference type="EMBL" id="SNRX01000001">
    <property type="protein sequence ID" value="KAA6303794.1"/>
    <property type="molecule type" value="Genomic_DNA"/>
</dbReference>
<gene>
    <name evidence="13" type="primary">gmk</name>
    <name evidence="15" type="ORF">EZS26_000345</name>
</gene>
<dbReference type="AlphaFoldDB" id="A0A5M8P610"/>
<dbReference type="InterPro" id="IPR008145">
    <property type="entry name" value="GK/Ca_channel_bsu"/>
</dbReference>